<proteinExistence type="predicted"/>
<reference evidence="2" key="1">
    <citation type="submission" date="2021-03" db="EMBL/GenBank/DDBJ databases">
        <authorList>
            <person name="Jaffe A."/>
        </authorList>
    </citation>
    <scope>NUCLEOTIDE SEQUENCE</scope>
    <source>
        <strain evidence="2">RIFCSPLOWO2_01_FULL_58_19</strain>
    </source>
</reference>
<evidence type="ECO:0000313" key="2">
    <source>
        <dbReference type="EMBL" id="MBS3063226.1"/>
    </source>
</evidence>
<gene>
    <name evidence="2" type="ORF">J4203_05095</name>
</gene>
<sequence>MKVPRMMFEVVPPSKFSSEEAMEKVVADLADGLSTVDCIDALNVPEVVDENRHGSPYYRNLDVCRFAEGLRKKTGLNVIANKVVVQCRGRQGFLDWLDSAVKVHGLTDFVFVGGNYADNIYPGPSVAEATEMALERFGLSVGGILIPSRLDESERLLRKTLSGTSFFTTQILFSANPLKSVLSSYYSKCVENSAKPAEVFLSFSVPSNAHHLEFMKWLGAELTPKVEETLLSGGSMAQKSIDLARSVWLDAFNYLQDSSVPIQLGLNVEAVFLRNLDAALEMARQLSAARARNRF</sequence>
<evidence type="ECO:0000313" key="3">
    <source>
        <dbReference type="Proteomes" id="UP000678237"/>
    </source>
</evidence>
<keyword evidence="1" id="KW-0560">Oxidoreductase</keyword>
<protein>
    <submittedName>
        <fullName evidence="2">Uncharacterized protein</fullName>
    </submittedName>
</protein>
<dbReference type="Gene3D" id="3.20.20.220">
    <property type="match status" value="1"/>
</dbReference>
<dbReference type="GO" id="GO:0016491">
    <property type="term" value="F:oxidoreductase activity"/>
    <property type="evidence" value="ECO:0007669"/>
    <property type="project" value="UniProtKB-KW"/>
</dbReference>
<comment type="caution">
    <text evidence="2">The sequence shown here is derived from an EMBL/GenBank/DDBJ whole genome shotgun (WGS) entry which is preliminary data.</text>
</comment>
<organism evidence="2 3">
    <name type="scientific">Candidatus Iainarchaeum sp</name>
    <dbReference type="NCBI Taxonomy" id="3101447"/>
    <lineage>
        <taxon>Archaea</taxon>
        <taxon>Candidatus Iainarchaeota</taxon>
        <taxon>Candidatus Iainarchaeia</taxon>
        <taxon>Candidatus Iainarchaeales</taxon>
        <taxon>Candidatus Iainarchaeaceae</taxon>
        <taxon>Candidatus Iainarchaeum</taxon>
    </lineage>
</organism>
<name>A0A8T4LK31_9ARCH</name>
<dbReference type="EMBL" id="JAGVWE010000004">
    <property type="protein sequence ID" value="MBS3063226.1"/>
    <property type="molecule type" value="Genomic_DNA"/>
</dbReference>
<reference evidence="2" key="2">
    <citation type="submission" date="2021-05" db="EMBL/GenBank/DDBJ databases">
        <title>Protein family content uncovers lineage relationships and bacterial pathway maintenance mechanisms in DPANN archaea.</title>
        <authorList>
            <person name="Castelle C.J."/>
            <person name="Meheust R."/>
            <person name="Jaffe A.L."/>
            <person name="Seitz K."/>
            <person name="Gong X."/>
            <person name="Baker B.J."/>
            <person name="Banfield J.F."/>
        </authorList>
    </citation>
    <scope>NUCLEOTIDE SEQUENCE</scope>
    <source>
        <strain evidence="2">RIFCSPLOWO2_01_FULL_58_19</strain>
    </source>
</reference>
<dbReference type="InterPro" id="IPR029041">
    <property type="entry name" value="FAD-linked_oxidoreductase-like"/>
</dbReference>
<evidence type="ECO:0000256" key="1">
    <source>
        <dbReference type="ARBA" id="ARBA00023002"/>
    </source>
</evidence>
<accession>A0A8T4LK31</accession>
<dbReference type="AlphaFoldDB" id="A0A8T4LK31"/>
<dbReference type="SUPFAM" id="SSF51730">
    <property type="entry name" value="FAD-linked oxidoreductase"/>
    <property type="match status" value="1"/>
</dbReference>
<dbReference type="Proteomes" id="UP000678237">
    <property type="component" value="Unassembled WGS sequence"/>
</dbReference>